<dbReference type="InterPro" id="IPR016032">
    <property type="entry name" value="Sig_transdc_resp-reg_C-effctor"/>
</dbReference>
<proteinExistence type="predicted"/>
<dbReference type="PROSITE" id="PS50112">
    <property type="entry name" value="PAS"/>
    <property type="match status" value="1"/>
</dbReference>
<name>A0AB39NCI9_9ACTN</name>
<dbReference type="InterPro" id="IPR000014">
    <property type="entry name" value="PAS"/>
</dbReference>
<reference evidence="2" key="1">
    <citation type="submission" date="2024-07" db="EMBL/GenBank/DDBJ databases">
        <authorList>
            <person name="Yu S.T."/>
        </authorList>
    </citation>
    <scope>NUCLEOTIDE SEQUENCE</scope>
    <source>
        <strain evidence="2">R11</strain>
    </source>
</reference>
<dbReference type="Gene3D" id="3.30.450.20">
    <property type="entry name" value="PAS domain"/>
    <property type="match status" value="2"/>
</dbReference>
<dbReference type="InterPro" id="IPR035965">
    <property type="entry name" value="PAS-like_dom_sf"/>
</dbReference>
<evidence type="ECO:0000313" key="2">
    <source>
        <dbReference type="EMBL" id="XDQ15959.1"/>
    </source>
</evidence>
<dbReference type="Pfam" id="PF08448">
    <property type="entry name" value="PAS_4"/>
    <property type="match status" value="1"/>
</dbReference>
<dbReference type="InterPro" id="IPR036388">
    <property type="entry name" value="WH-like_DNA-bd_sf"/>
</dbReference>
<dbReference type="GO" id="GO:0006355">
    <property type="term" value="P:regulation of DNA-templated transcription"/>
    <property type="evidence" value="ECO:0007669"/>
    <property type="project" value="InterPro"/>
</dbReference>
<dbReference type="SUPFAM" id="SSF46894">
    <property type="entry name" value="C-terminal effector domain of the bipartite response regulators"/>
    <property type="match status" value="1"/>
</dbReference>
<dbReference type="SMART" id="SM00421">
    <property type="entry name" value="HTH_LUXR"/>
    <property type="match status" value="1"/>
</dbReference>
<sequence length="349" mass="37797">MPDADAQAWLNTVSGALRPFLEHNPAAVFLRDGEGYFVWANAAYTRLLCGSYEGGLQGRRLDEVLPRKYARLYRQLDEAVIEKGTPLYDSVPFPRQGGSGSALGFRFPVELVGHGRGVGGVYIDASELQEVRHRWAVADECFRAVFDHALSPMAMLDIRGRITDANPAFCSLFGLSCSALRQRRLTDLVDFEAETPAGDPWQQLINGGRSRLQVDVSGLQEDGARFTARMTTTLVRRLDGTPSRAACTLGGITAAVPETPKLTPTELSLLLALAAGATNAELQRSVLLARQTVDYHLAKLRTILGADSRAALVARAYATGVLLPGCWPPRASAGVQTCDRPEGRSTTRA</sequence>
<accession>A0AB39NCI9</accession>
<dbReference type="EMBL" id="CP163432">
    <property type="protein sequence ID" value="XDQ15959.1"/>
    <property type="molecule type" value="Genomic_DNA"/>
</dbReference>
<organism evidence="2">
    <name type="scientific">Streptomyces sp. R11</name>
    <dbReference type="NCBI Taxonomy" id="3238625"/>
    <lineage>
        <taxon>Bacteria</taxon>
        <taxon>Bacillati</taxon>
        <taxon>Actinomycetota</taxon>
        <taxon>Actinomycetes</taxon>
        <taxon>Kitasatosporales</taxon>
        <taxon>Streptomycetaceae</taxon>
        <taxon>Streptomyces</taxon>
    </lineage>
</organism>
<dbReference type="InterPro" id="IPR000792">
    <property type="entry name" value="Tscrpt_reg_LuxR_C"/>
</dbReference>
<gene>
    <name evidence="2" type="ORF">AB5J55_43495</name>
</gene>
<dbReference type="CDD" id="cd00130">
    <property type="entry name" value="PAS"/>
    <property type="match status" value="2"/>
</dbReference>
<dbReference type="NCBIfam" id="TIGR00229">
    <property type="entry name" value="sensory_box"/>
    <property type="match status" value="1"/>
</dbReference>
<evidence type="ECO:0000259" key="1">
    <source>
        <dbReference type="PROSITE" id="PS50112"/>
    </source>
</evidence>
<dbReference type="InterPro" id="IPR013656">
    <property type="entry name" value="PAS_4"/>
</dbReference>
<dbReference type="RefSeq" id="WP_369275883.1">
    <property type="nucleotide sequence ID" value="NZ_CP163432.1"/>
</dbReference>
<protein>
    <submittedName>
        <fullName evidence="2">PAS domain-containing protein</fullName>
    </submittedName>
</protein>
<feature type="domain" description="PAS" evidence="1">
    <location>
        <begin position="138"/>
        <end position="208"/>
    </location>
</feature>
<dbReference type="Pfam" id="PF00196">
    <property type="entry name" value="GerE"/>
    <property type="match status" value="1"/>
</dbReference>
<dbReference type="SMART" id="SM00091">
    <property type="entry name" value="PAS"/>
    <property type="match status" value="2"/>
</dbReference>
<dbReference type="GO" id="GO:0003677">
    <property type="term" value="F:DNA binding"/>
    <property type="evidence" value="ECO:0007669"/>
    <property type="project" value="InterPro"/>
</dbReference>
<dbReference type="SUPFAM" id="SSF55785">
    <property type="entry name" value="PYP-like sensor domain (PAS domain)"/>
    <property type="match status" value="2"/>
</dbReference>
<dbReference type="AlphaFoldDB" id="A0AB39NCI9"/>
<dbReference type="Gene3D" id="1.10.10.10">
    <property type="entry name" value="Winged helix-like DNA-binding domain superfamily/Winged helix DNA-binding domain"/>
    <property type="match status" value="1"/>
</dbReference>
<dbReference type="Pfam" id="PF13188">
    <property type="entry name" value="PAS_8"/>
    <property type="match status" value="1"/>
</dbReference>